<comment type="caution">
    <text evidence="2">The sequence shown here is derived from an EMBL/GenBank/DDBJ whole genome shotgun (WGS) entry which is preliminary data.</text>
</comment>
<evidence type="ECO:0000313" key="2">
    <source>
        <dbReference type="EMBL" id="GFY30868.1"/>
    </source>
</evidence>
<protein>
    <submittedName>
        <fullName evidence="2">Uncharacterized protein</fullName>
    </submittedName>
</protein>
<evidence type="ECO:0000313" key="3">
    <source>
        <dbReference type="Proteomes" id="UP000887159"/>
    </source>
</evidence>
<dbReference type="EMBL" id="BMAU01021394">
    <property type="protein sequence ID" value="GFY30868.1"/>
    <property type="molecule type" value="Genomic_DNA"/>
</dbReference>
<reference evidence="2" key="1">
    <citation type="submission" date="2020-08" db="EMBL/GenBank/DDBJ databases">
        <title>Multicomponent nature underlies the extraordinary mechanical properties of spider dragline silk.</title>
        <authorList>
            <person name="Kono N."/>
            <person name="Nakamura H."/>
            <person name="Mori M."/>
            <person name="Yoshida Y."/>
            <person name="Ohtoshi R."/>
            <person name="Malay A.D."/>
            <person name="Moran D.A.P."/>
            <person name="Tomita M."/>
            <person name="Numata K."/>
            <person name="Arakawa K."/>
        </authorList>
    </citation>
    <scope>NUCLEOTIDE SEQUENCE</scope>
</reference>
<sequence length="128" mass="13706">MKGKKSNVPFARASLSPGRSCTTVPSARTQVIEGLGFPRAAQWTDSPELLRNMTLLGGSIVKVTKNFSPIGPACLEEFSDNCSRHEIQDFNCADAKTIGSSTGGQNDLNERMPRRISACIAARGGFTT</sequence>
<organism evidence="2 3">
    <name type="scientific">Trichonephila clavipes</name>
    <name type="common">Golden silk orbweaver</name>
    <name type="synonym">Nephila clavipes</name>
    <dbReference type="NCBI Taxonomy" id="2585209"/>
    <lineage>
        <taxon>Eukaryota</taxon>
        <taxon>Metazoa</taxon>
        <taxon>Ecdysozoa</taxon>
        <taxon>Arthropoda</taxon>
        <taxon>Chelicerata</taxon>
        <taxon>Arachnida</taxon>
        <taxon>Araneae</taxon>
        <taxon>Araneomorphae</taxon>
        <taxon>Entelegynae</taxon>
        <taxon>Araneoidea</taxon>
        <taxon>Nephilidae</taxon>
        <taxon>Trichonephila</taxon>
    </lineage>
</organism>
<proteinExistence type="predicted"/>
<accession>A0A8X6W9P2</accession>
<feature type="region of interest" description="Disordered" evidence="1">
    <location>
        <begin position="1"/>
        <end position="23"/>
    </location>
</feature>
<keyword evidence="3" id="KW-1185">Reference proteome</keyword>
<dbReference type="Proteomes" id="UP000887159">
    <property type="component" value="Unassembled WGS sequence"/>
</dbReference>
<evidence type="ECO:0000256" key="1">
    <source>
        <dbReference type="SAM" id="MobiDB-lite"/>
    </source>
</evidence>
<dbReference type="AlphaFoldDB" id="A0A8X6W9P2"/>
<name>A0A8X6W9P2_TRICX</name>
<gene>
    <name evidence="2" type="ORF">TNCV_3120281</name>
</gene>